<keyword evidence="10 11" id="KW-0511">Multifunctional enzyme</keyword>
<dbReference type="GO" id="GO:0004477">
    <property type="term" value="F:methenyltetrahydrofolate cyclohydrolase activity"/>
    <property type="evidence" value="ECO:0007669"/>
    <property type="project" value="UniProtKB-EC"/>
</dbReference>
<dbReference type="Pfam" id="PF02882">
    <property type="entry name" value="THF_DHG_CYH_C"/>
    <property type="match status" value="1"/>
</dbReference>
<dbReference type="NCBIfam" id="NF008058">
    <property type="entry name" value="PRK10792.1"/>
    <property type="match status" value="1"/>
</dbReference>
<feature type="domain" description="Tetrahydrofolate dehydrogenase/cyclohydrolase catalytic" evidence="12">
    <location>
        <begin position="6"/>
        <end position="120"/>
    </location>
</feature>
<comment type="caution">
    <text evidence="11">Lacks conserved residue(s) required for the propagation of feature annotation.</text>
</comment>
<dbReference type="PROSITE" id="PS00767">
    <property type="entry name" value="THF_DHG_CYH_2"/>
    <property type="match status" value="1"/>
</dbReference>
<evidence type="ECO:0000256" key="2">
    <source>
        <dbReference type="ARBA" id="ARBA00022563"/>
    </source>
</evidence>
<organism evidence="14 15">
    <name type="scientific">Candidatus Magnetobacterium casense</name>
    <dbReference type="NCBI Taxonomy" id="1455061"/>
    <lineage>
        <taxon>Bacteria</taxon>
        <taxon>Pseudomonadati</taxon>
        <taxon>Nitrospirota</taxon>
        <taxon>Thermodesulfovibrionia</taxon>
        <taxon>Thermodesulfovibrionales</taxon>
        <taxon>Candidatus Magnetobacteriaceae</taxon>
        <taxon>Candidatus Magnetobacterium</taxon>
    </lineage>
</organism>
<dbReference type="InterPro" id="IPR020630">
    <property type="entry name" value="THF_DH/CycHdrlase_cat_dom"/>
</dbReference>
<dbReference type="Pfam" id="PF00763">
    <property type="entry name" value="THF_DHG_CYH"/>
    <property type="match status" value="1"/>
</dbReference>
<gene>
    <name evidence="11 14" type="primary">folD</name>
    <name evidence="14" type="ORF">HWQ67_09495</name>
</gene>
<evidence type="ECO:0000256" key="7">
    <source>
        <dbReference type="ARBA" id="ARBA00023002"/>
    </source>
</evidence>
<dbReference type="CDD" id="cd01080">
    <property type="entry name" value="NAD_bind_m-THF_DH_Cyclohyd"/>
    <property type="match status" value="1"/>
</dbReference>
<evidence type="ECO:0000313" key="15">
    <source>
        <dbReference type="Proteomes" id="UP001196980"/>
    </source>
</evidence>
<evidence type="ECO:0000256" key="9">
    <source>
        <dbReference type="ARBA" id="ARBA00023167"/>
    </source>
</evidence>
<evidence type="ECO:0000256" key="6">
    <source>
        <dbReference type="ARBA" id="ARBA00022857"/>
    </source>
</evidence>
<evidence type="ECO:0000313" key="14">
    <source>
        <dbReference type="EMBL" id="MBV6341818.1"/>
    </source>
</evidence>
<dbReference type="EMBL" id="JABXWD010000154">
    <property type="protein sequence ID" value="MBV6341818.1"/>
    <property type="molecule type" value="Genomic_DNA"/>
</dbReference>
<proteinExistence type="inferred from homology"/>
<keyword evidence="5 11" id="KW-0378">Hydrolase</keyword>
<dbReference type="RefSeq" id="WP_218252448.1">
    <property type="nucleotide sequence ID" value="NZ_JABXWD010000154.1"/>
</dbReference>
<dbReference type="GO" id="GO:0004488">
    <property type="term" value="F:methylenetetrahydrofolate dehydrogenase (NADP+) activity"/>
    <property type="evidence" value="ECO:0007669"/>
    <property type="project" value="UniProtKB-EC"/>
</dbReference>
<reference evidence="14 15" key="1">
    <citation type="journal article" date="2020" name="J Geophys Res Biogeosci">
        <title>Magnetotaxis as an Adaptation to Enable Bacterial Shuttling of Microbial Sulfur and Sulfur Cycling Across Aquatic Oxic#Anoxic Interfaces.</title>
        <authorList>
            <person name="Li J."/>
            <person name="Liu P."/>
            <person name="Wang J."/>
            <person name="Roberts A.P."/>
            <person name="Pan Y."/>
        </authorList>
    </citation>
    <scope>NUCLEOTIDE SEQUENCE [LARGE SCALE GENOMIC DNA]</scope>
    <source>
        <strain evidence="14 15">MYR-1_YQ</strain>
    </source>
</reference>
<sequence length="285" mass="30224">MSATIIDGKKVSKDITDELQKEVAGLRAKGVEPGLAVVLVGENPASKKYVGSKEKMCETLGIKSLGNKIPDTTTQAELIKLIDDLNADPKVHGILVQLPLPKHLDEKAVMHRIAPEKDVDGFGPDALGRLLLDEPGFLPCTPHGCIKLLDAYGIDPKGKHAVVVGRSVIVGKPISMLLLRKHATVTICHSRTTDLKEVCLSADILCAAIGKAEMIKGDWIKEGATVIDIGINVGADGKLVGDVEFGAAKERAGFITPVPGGVGPMTIAMLMYNTIEAAKFSIQRA</sequence>
<keyword evidence="7 11" id="KW-0560">Oxidoreductase</keyword>
<dbReference type="EC" id="1.5.1.5" evidence="11"/>
<name>A0ABS6RYW7_9BACT</name>
<comment type="pathway">
    <text evidence="1 11">One-carbon metabolism; tetrahydrofolate interconversion.</text>
</comment>
<feature type="domain" description="Tetrahydrofolate dehydrogenase/cyclohydrolase NAD(P)-binding" evidence="13">
    <location>
        <begin position="139"/>
        <end position="280"/>
    </location>
</feature>
<dbReference type="EC" id="3.5.4.9" evidence="11"/>
<evidence type="ECO:0000256" key="10">
    <source>
        <dbReference type="ARBA" id="ARBA00023268"/>
    </source>
</evidence>
<dbReference type="InterPro" id="IPR020631">
    <property type="entry name" value="THF_DH/CycHdrlase_NAD-bd_dom"/>
</dbReference>
<comment type="caution">
    <text evidence="14">The sequence shown here is derived from an EMBL/GenBank/DDBJ whole genome shotgun (WGS) entry which is preliminary data.</text>
</comment>
<keyword evidence="2 11" id="KW-0554">One-carbon metabolism</keyword>
<keyword evidence="3 11" id="KW-0028">Amino-acid biosynthesis</keyword>
<evidence type="ECO:0000256" key="8">
    <source>
        <dbReference type="ARBA" id="ARBA00023102"/>
    </source>
</evidence>
<dbReference type="InterPro" id="IPR000672">
    <property type="entry name" value="THF_DH/CycHdrlase"/>
</dbReference>
<dbReference type="HAMAP" id="MF_01576">
    <property type="entry name" value="THF_DHG_CYH"/>
    <property type="match status" value="1"/>
</dbReference>
<dbReference type="Proteomes" id="UP001196980">
    <property type="component" value="Unassembled WGS sequence"/>
</dbReference>
<keyword evidence="15" id="KW-1185">Reference proteome</keyword>
<comment type="catalytic activity">
    <reaction evidence="11">
        <text>(6R)-5,10-methylene-5,6,7,8-tetrahydrofolate + NADP(+) = (6R)-5,10-methenyltetrahydrofolate + NADPH</text>
        <dbReference type="Rhea" id="RHEA:22812"/>
        <dbReference type="ChEBI" id="CHEBI:15636"/>
        <dbReference type="ChEBI" id="CHEBI:57455"/>
        <dbReference type="ChEBI" id="CHEBI:57783"/>
        <dbReference type="ChEBI" id="CHEBI:58349"/>
        <dbReference type="EC" id="1.5.1.5"/>
    </reaction>
</comment>
<comment type="function">
    <text evidence="11">Catalyzes the oxidation of 5,10-methylenetetrahydrofolate to 5,10-methenyltetrahydrofolate and then the hydrolysis of 5,10-methenyltetrahydrofolate to 10-formyltetrahydrofolate.</text>
</comment>
<evidence type="ECO:0000256" key="3">
    <source>
        <dbReference type="ARBA" id="ARBA00022605"/>
    </source>
</evidence>
<feature type="binding site" evidence="11">
    <location>
        <position position="231"/>
    </location>
    <ligand>
        <name>NADP(+)</name>
        <dbReference type="ChEBI" id="CHEBI:58349"/>
    </ligand>
</feature>
<keyword evidence="8 11" id="KW-0368">Histidine biosynthesis</keyword>
<evidence type="ECO:0000256" key="5">
    <source>
        <dbReference type="ARBA" id="ARBA00022801"/>
    </source>
</evidence>
<comment type="catalytic activity">
    <reaction evidence="11">
        <text>(6R)-5,10-methenyltetrahydrofolate + H2O = (6R)-10-formyltetrahydrofolate + H(+)</text>
        <dbReference type="Rhea" id="RHEA:23700"/>
        <dbReference type="ChEBI" id="CHEBI:15377"/>
        <dbReference type="ChEBI" id="CHEBI:15378"/>
        <dbReference type="ChEBI" id="CHEBI:57455"/>
        <dbReference type="ChEBI" id="CHEBI:195366"/>
        <dbReference type="EC" id="3.5.4.9"/>
    </reaction>
</comment>
<dbReference type="PROSITE" id="PS00766">
    <property type="entry name" value="THF_DHG_CYH_1"/>
    <property type="match status" value="1"/>
</dbReference>
<keyword evidence="6 11" id="KW-0521">NADP</keyword>
<keyword evidence="9 11" id="KW-0486">Methionine biosynthesis</keyword>
<keyword evidence="4 11" id="KW-0658">Purine biosynthesis</keyword>
<comment type="similarity">
    <text evidence="11">Belongs to the tetrahydrofolate dehydrogenase/cyclohydrolase family.</text>
</comment>
<dbReference type="PANTHER" id="PTHR48099:SF5">
    <property type="entry name" value="C-1-TETRAHYDROFOLATE SYNTHASE, CYTOPLASMIC"/>
    <property type="match status" value="1"/>
</dbReference>
<evidence type="ECO:0000259" key="13">
    <source>
        <dbReference type="Pfam" id="PF02882"/>
    </source>
</evidence>
<dbReference type="InterPro" id="IPR020867">
    <property type="entry name" value="THF_DH/CycHdrlase_CS"/>
</dbReference>
<accession>A0ABS6RYW7</accession>
<evidence type="ECO:0000256" key="1">
    <source>
        <dbReference type="ARBA" id="ARBA00004777"/>
    </source>
</evidence>
<dbReference type="NCBIfam" id="NF010783">
    <property type="entry name" value="PRK14186.1"/>
    <property type="match status" value="1"/>
</dbReference>
<evidence type="ECO:0000256" key="11">
    <source>
        <dbReference type="HAMAP-Rule" id="MF_01576"/>
    </source>
</evidence>
<dbReference type="PANTHER" id="PTHR48099">
    <property type="entry name" value="C-1-TETRAHYDROFOLATE SYNTHASE, CYTOPLASMIC-RELATED"/>
    <property type="match status" value="1"/>
</dbReference>
<evidence type="ECO:0000259" key="12">
    <source>
        <dbReference type="Pfam" id="PF00763"/>
    </source>
</evidence>
<protein>
    <recommendedName>
        <fullName evidence="11">Bifunctional protein FolD</fullName>
    </recommendedName>
    <domain>
        <recommendedName>
            <fullName evidence="11">Methylenetetrahydrofolate dehydrogenase</fullName>
            <ecNumber evidence="11">1.5.1.5</ecNumber>
        </recommendedName>
    </domain>
    <domain>
        <recommendedName>
            <fullName evidence="11">Methenyltetrahydrofolate cyclohydrolase</fullName>
            <ecNumber evidence="11">3.5.4.9</ecNumber>
        </recommendedName>
    </domain>
</protein>
<feature type="binding site" evidence="11">
    <location>
        <begin position="165"/>
        <end position="167"/>
    </location>
    <ligand>
        <name>NADP(+)</name>
        <dbReference type="ChEBI" id="CHEBI:58349"/>
    </ligand>
</feature>
<evidence type="ECO:0000256" key="4">
    <source>
        <dbReference type="ARBA" id="ARBA00022755"/>
    </source>
</evidence>
<comment type="subunit">
    <text evidence="11">Homodimer.</text>
</comment>